<accession>A0A1M5M6S1</accession>
<dbReference type="EMBL" id="FQVW01000054">
    <property type="protein sequence ID" value="SHG72629.1"/>
    <property type="molecule type" value="Genomic_DNA"/>
</dbReference>
<name>A0A1M5M6S1_9BACI</name>
<dbReference type="OrthoDB" id="2680434at2"/>
<protein>
    <submittedName>
        <fullName evidence="1">Uncharacterized protein</fullName>
    </submittedName>
</protein>
<evidence type="ECO:0000313" key="1">
    <source>
        <dbReference type="EMBL" id="SHG72629.1"/>
    </source>
</evidence>
<gene>
    <name evidence="1" type="ORF">SAMN05216225_105412</name>
</gene>
<dbReference type="STRING" id="930117.SAMN05216225_105412"/>
<evidence type="ECO:0000313" key="2">
    <source>
        <dbReference type="Proteomes" id="UP000183988"/>
    </source>
</evidence>
<organism evidence="1 2">
    <name type="scientific">Ornithinibacillus halophilus</name>
    <dbReference type="NCBI Taxonomy" id="930117"/>
    <lineage>
        <taxon>Bacteria</taxon>
        <taxon>Bacillati</taxon>
        <taxon>Bacillota</taxon>
        <taxon>Bacilli</taxon>
        <taxon>Bacillales</taxon>
        <taxon>Bacillaceae</taxon>
        <taxon>Ornithinibacillus</taxon>
    </lineage>
</organism>
<dbReference type="AlphaFoldDB" id="A0A1M5M6S1"/>
<dbReference type="Proteomes" id="UP000183988">
    <property type="component" value="Unassembled WGS sequence"/>
</dbReference>
<reference evidence="1 2" key="1">
    <citation type="submission" date="2016-11" db="EMBL/GenBank/DDBJ databases">
        <authorList>
            <person name="Jaros S."/>
            <person name="Januszkiewicz K."/>
            <person name="Wedrychowicz H."/>
        </authorList>
    </citation>
    <scope>NUCLEOTIDE SEQUENCE [LARGE SCALE GENOMIC DNA]</scope>
    <source>
        <strain evidence="1 2">IBRC-M 10683</strain>
    </source>
</reference>
<sequence length="85" mass="10028">MSNHYSGEIFSGEFDANSFYLTQVKNLTTSSTLSRNQLHRLFHYLEEHNDTFTMTVNDQLPVLLQHEDISTLLKELEEIMRELKH</sequence>
<dbReference type="RefSeq" id="WP_072891778.1">
    <property type="nucleotide sequence ID" value="NZ_FQVW01000054.1"/>
</dbReference>
<proteinExistence type="predicted"/>
<keyword evidence="2" id="KW-1185">Reference proteome</keyword>